<evidence type="ECO:0000313" key="2">
    <source>
        <dbReference type="Proteomes" id="UP000828390"/>
    </source>
</evidence>
<organism evidence="1 2">
    <name type="scientific">Dreissena polymorpha</name>
    <name type="common">Zebra mussel</name>
    <name type="synonym">Mytilus polymorpha</name>
    <dbReference type="NCBI Taxonomy" id="45954"/>
    <lineage>
        <taxon>Eukaryota</taxon>
        <taxon>Metazoa</taxon>
        <taxon>Spiralia</taxon>
        <taxon>Lophotrochozoa</taxon>
        <taxon>Mollusca</taxon>
        <taxon>Bivalvia</taxon>
        <taxon>Autobranchia</taxon>
        <taxon>Heteroconchia</taxon>
        <taxon>Euheterodonta</taxon>
        <taxon>Imparidentia</taxon>
        <taxon>Neoheterodontei</taxon>
        <taxon>Myida</taxon>
        <taxon>Dreissenoidea</taxon>
        <taxon>Dreissenidae</taxon>
        <taxon>Dreissena</taxon>
    </lineage>
</organism>
<name>A0A9D4F547_DREPO</name>
<comment type="caution">
    <text evidence="1">The sequence shown here is derived from an EMBL/GenBank/DDBJ whole genome shotgun (WGS) entry which is preliminary data.</text>
</comment>
<protein>
    <submittedName>
        <fullName evidence="1">Uncharacterized protein</fullName>
    </submittedName>
</protein>
<accession>A0A9D4F547</accession>
<dbReference type="Proteomes" id="UP000828390">
    <property type="component" value="Unassembled WGS sequence"/>
</dbReference>
<dbReference type="EMBL" id="JAIWYP010000007">
    <property type="protein sequence ID" value="KAH3792505.1"/>
    <property type="molecule type" value="Genomic_DNA"/>
</dbReference>
<evidence type="ECO:0000313" key="1">
    <source>
        <dbReference type="EMBL" id="KAH3792505.1"/>
    </source>
</evidence>
<gene>
    <name evidence="1" type="ORF">DPMN_146002</name>
</gene>
<dbReference type="AlphaFoldDB" id="A0A9D4F547"/>
<keyword evidence="2" id="KW-1185">Reference proteome</keyword>
<proteinExistence type="predicted"/>
<sequence>MNTVTDAVDVWRVPLWSATFSASTTRSYETDSIREQRFLPRLVNVNISCVQKK</sequence>
<reference evidence="1" key="2">
    <citation type="submission" date="2020-11" db="EMBL/GenBank/DDBJ databases">
        <authorList>
            <person name="McCartney M.A."/>
            <person name="Auch B."/>
            <person name="Kono T."/>
            <person name="Mallez S."/>
            <person name="Becker A."/>
            <person name="Gohl D.M."/>
            <person name="Silverstein K.A.T."/>
            <person name="Koren S."/>
            <person name="Bechman K.B."/>
            <person name="Herman A."/>
            <person name="Abrahante J.E."/>
            <person name="Garbe J."/>
        </authorList>
    </citation>
    <scope>NUCLEOTIDE SEQUENCE</scope>
    <source>
        <strain evidence="1">Duluth1</strain>
        <tissue evidence="1">Whole animal</tissue>
    </source>
</reference>
<reference evidence="1" key="1">
    <citation type="journal article" date="2019" name="bioRxiv">
        <title>The Genome of the Zebra Mussel, Dreissena polymorpha: A Resource for Invasive Species Research.</title>
        <authorList>
            <person name="McCartney M.A."/>
            <person name="Auch B."/>
            <person name="Kono T."/>
            <person name="Mallez S."/>
            <person name="Zhang Y."/>
            <person name="Obille A."/>
            <person name="Becker A."/>
            <person name="Abrahante J.E."/>
            <person name="Garbe J."/>
            <person name="Badalamenti J.P."/>
            <person name="Herman A."/>
            <person name="Mangelson H."/>
            <person name="Liachko I."/>
            <person name="Sullivan S."/>
            <person name="Sone E.D."/>
            <person name="Koren S."/>
            <person name="Silverstein K.A.T."/>
            <person name="Beckman K.B."/>
            <person name="Gohl D.M."/>
        </authorList>
    </citation>
    <scope>NUCLEOTIDE SEQUENCE</scope>
    <source>
        <strain evidence="1">Duluth1</strain>
        <tissue evidence="1">Whole animal</tissue>
    </source>
</reference>